<evidence type="ECO:0000313" key="1">
    <source>
        <dbReference type="EMBL" id="KAJ7543141.1"/>
    </source>
</evidence>
<accession>A0ACC2CMB8</accession>
<sequence length="640" mass="71727">MEGSLSKSRRKDSRAKVRQLQSRHDNIGSWRCTTDETDVDEDDEDRAVPMVSEENKRKRAPRGVARKVKLKPLVLYDSNPAIAHVELGAENFSASVSEDCKDSFKDSSSRGAENYSTSHNENLNEGKETDNLPFLDKRRESSRSRMKPFRFRQEPVDSYGNRKEEKRETKESNDTVAMNNDIAKADDGSVGEKAAGNCSSEDERQDSKGTDDVGRPTDSSKLKVKIAAESDKMPNIPVGRDPKNSPHYDEQDLDASLKILKRIMNMESAQPFNTPVDPVVLGIPDYYQVIETPMDFGTIRRLLENREKYLNSQDIYRDIQLIWVNCRKYNHKGDPILEMMKKVQKACSKYWTATGHLRNLKSRKAPVDQVIAESRAREQRLLMEGGKRSYSKDHLDVTSYRGNQFFRSTDSNKFIIVKKHRNSSGMGEEVADSSSGDDDESENEVDKHDLEGMTKVSTLEKRATGHGSSTISSRRVCGNNHHKDGCGCVVCSGIRRKLAREKKLVSQGKDLPKDNQDSIFKKKIANVGSKGEPGRGKTRDGQTWFSEDCLADVGHGDGVAETMENQEELAHYYPASYQMPLKKINPSVLALGQVLFGSPQNSTWSRHRALVPPANPPRTGTDNPLLAAVSTLCCSVSSRE</sequence>
<gene>
    <name evidence="1" type="ORF">O6H91_09G026600</name>
</gene>
<keyword evidence="2" id="KW-1185">Reference proteome</keyword>
<proteinExistence type="predicted"/>
<name>A0ACC2CMB8_DIPCM</name>
<comment type="caution">
    <text evidence="1">The sequence shown here is derived from an EMBL/GenBank/DDBJ whole genome shotgun (WGS) entry which is preliminary data.</text>
</comment>
<reference evidence="2" key="1">
    <citation type="journal article" date="2024" name="Proc. Natl. Acad. Sci. U.S.A.">
        <title>Extraordinary preservation of gene collinearity over three hundred million years revealed in homosporous lycophytes.</title>
        <authorList>
            <person name="Li C."/>
            <person name="Wickell D."/>
            <person name="Kuo L.Y."/>
            <person name="Chen X."/>
            <person name="Nie B."/>
            <person name="Liao X."/>
            <person name="Peng D."/>
            <person name="Ji J."/>
            <person name="Jenkins J."/>
            <person name="Williams M."/>
            <person name="Shu S."/>
            <person name="Plott C."/>
            <person name="Barry K."/>
            <person name="Rajasekar S."/>
            <person name="Grimwood J."/>
            <person name="Han X."/>
            <person name="Sun S."/>
            <person name="Hou Z."/>
            <person name="He W."/>
            <person name="Dai G."/>
            <person name="Sun C."/>
            <person name="Schmutz J."/>
            <person name="Leebens-Mack J.H."/>
            <person name="Li F.W."/>
            <person name="Wang L."/>
        </authorList>
    </citation>
    <scope>NUCLEOTIDE SEQUENCE [LARGE SCALE GENOMIC DNA]</scope>
    <source>
        <strain evidence="2">cv. PW_Plant_1</strain>
    </source>
</reference>
<organism evidence="1 2">
    <name type="scientific">Diphasiastrum complanatum</name>
    <name type="common">Issler's clubmoss</name>
    <name type="synonym">Lycopodium complanatum</name>
    <dbReference type="NCBI Taxonomy" id="34168"/>
    <lineage>
        <taxon>Eukaryota</taxon>
        <taxon>Viridiplantae</taxon>
        <taxon>Streptophyta</taxon>
        <taxon>Embryophyta</taxon>
        <taxon>Tracheophyta</taxon>
        <taxon>Lycopodiopsida</taxon>
        <taxon>Lycopodiales</taxon>
        <taxon>Lycopodiaceae</taxon>
        <taxon>Lycopodioideae</taxon>
        <taxon>Diphasiastrum</taxon>
    </lineage>
</organism>
<dbReference type="Proteomes" id="UP001162992">
    <property type="component" value="Chromosome 9"/>
</dbReference>
<dbReference type="EMBL" id="CM055100">
    <property type="protein sequence ID" value="KAJ7543141.1"/>
    <property type="molecule type" value="Genomic_DNA"/>
</dbReference>
<evidence type="ECO:0000313" key="2">
    <source>
        <dbReference type="Proteomes" id="UP001162992"/>
    </source>
</evidence>
<protein>
    <submittedName>
        <fullName evidence="1">Uncharacterized protein</fullName>
    </submittedName>
</protein>